<dbReference type="PANTHER" id="PTHR11820:SF7">
    <property type="entry name" value="ACYLPYRUVASE FAHD1, MITOCHONDRIAL"/>
    <property type="match status" value="1"/>
</dbReference>
<feature type="domain" description="Fumarylacetoacetase-like C-terminal" evidence="2">
    <location>
        <begin position="62"/>
        <end position="258"/>
    </location>
</feature>
<dbReference type="InParanoid" id="A0LSS6"/>
<dbReference type="eggNOG" id="COG0179">
    <property type="taxonomic scope" value="Bacteria"/>
</dbReference>
<evidence type="ECO:0000256" key="1">
    <source>
        <dbReference type="ARBA" id="ARBA00022723"/>
    </source>
</evidence>
<dbReference type="InterPro" id="IPR036663">
    <property type="entry name" value="Fumarylacetoacetase_C_sf"/>
</dbReference>
<gene>
    <name evidence="4" type="ordered locus">Acel_0713</name>
</gene>
<dbReference type="EMBL" id="CP000481">
    <property type="protein sequence ID" value="ABK52486.1"/>
    <property type="molecule type" value="Genomic_DNA"/>
</dbReference>
<dbReference type="InterPro" id="IPR011234">
    <property type="entry name" value="Fumarylacetoacetase-like_C"/>
</dbReference>
<dbReference type="KEGG" id="ace:Acel_0713"/>
<evidence type="ECO:0000313" key="4">
    <source>
        <dbReference type="EMBL" id="ABK52486.1"/>
    </source>
</evidence>
<dbReference type="Gene3D" id="2.30.30.370">
    <property type="entry name" value="FAH"/>
    <property type="match status" value="1"/>
</dbReference>
<reference evidence="4 5" key="1">
    <citation type="journal article" date="2009" name="Genome Res.">
        <title>Complete genome of the cellulolytic thermophile Acidothermus cellulolyticus 11B provides insights into its ecophysiological and evolutionary adaptations.</title>
        <authorList>
            <person name="Barabote R.D."/>
            <person name="Xie G."/>
            <person name="Leu D.H."/>
            <person name="Normand P."/>
            <person name="Necsulea A."/>
            <person name="Daubin V."/>
            <person name="Medigue C."/>
            <person name="Adney W.S."/>
            <person name="Xu X.C."/>
            <person name="Lapidus A."/>
            <person name="Parales R.E."/>
            <person name="Detter C."/>
            <person name="Pujic P."/>
            <person name="Bruce D."/>
            <person name="Lavire C."/>
            <person name="Challacombe J.F."/>
            <person name="Brettin T.S."/>
            <person name="Berry A.M."/>
        </authorList>
    </citation>
    <scope>NUCLEOTIDE SEQUENCE [LARGE SCALE GENOMIC DNA]</scope>
    <source>
        <strain evidence="5">ATCC 43068 / DSM 8971 / 11B</strain>
    </source>
</reference>
<dbReference type="SUPFAM" id="SSF56529">
    <property type="entry name" value="FAH"/>
    <property type="match status" value="1"/>
</dbReference>
<organism evidence="4 5">
    <name type="scientific">Acidothermus cellulolyticus (strain ATCC 43068 / DSM 8971 / 11B)</name>
    <dbReference type="NCBI Taxonomy" id="351607"/>
    <lineage>
        <taxon>Bacteria</taxon>
        <taxon>Bacillati</taxon>
        <taxon>Actinomycetota</taxon>
        <taxon>Actinomycetes</taxon>
        <taxon>Acidothermales</taxon>
        <taxon>Acidothermaceae</taxon>
        <taxon>Acidothermus</taxon>
    </lineage>
</organism>
<dbReference type="FunFam" id="3.90.850.10:FF:000002">
    <property type="entry name" value="2-hydroxyhepta-2,4-diene-1,7-dioate isomerase"/>
    <property type="match status" value="1"/>
</dbReference>
<dbReference type="InterPro" id="IPR018833">
    <property type="entry name" value="Rv2993c-like_N"/>
</dbReference>
<dbReference type="GO" id="GO:0018773">
    <property type="term" value="F:acetylpyruvate hydrolase activity"/>
    <property type="evidence" value="ECO:0007669"/>
    <property type="project" value="TreeGrafter"/>
</dbReference>
<keyword evidence="1" id="KW-0479">Metal-binding</keyword>
<dbReference type="FunCoup" id="A0LSS6">
    <property type="interactions" value="219"/>
</dbReference>
<dbReference type="Proteomes" id="UP000008221">
    <property type="component" value="Chromosome"/>
</dbReference>
<keyword evidence="4" id="KW-0413">Isomerase</keyword>
<dbReference type="GO" id="GO:0008704">
    <property type="term" value="F:5-carboxymethyl-2-hydroxymuconate delta-isomerase activity"/>
    <property type="evidence" value="ECO:0007669"/>
    <property type="project" value="UniProtKB-EC"/>
</dbReference>
<dbReference type="EC" id="5.3.3.10" evidence="4"/>
<dbReference type="STRING" id="351607.Acel_0713"/>
<dbReference type="HOGENOM" id="CLU_028458_4_2_11"/>
<evidence type="ECO:0000313" key="5">
    <source>
        <dbReference type="Proteomes" id="UP000008221"/>
    </source>
</evidence>
<dbReference type="Pfam" id="PF10370">
    <property type="entry name" value="Rv2993c-like_N"/>
    <property type="match status" value="1"/>
</dbReference>
<proteinExistence type="predicted"/>
<evidence type="ECO:0000259" key="3">
    <source>
        <dbReference type="Pfam" id="PF10370"/>
    </source>
</evidence>
<dbReference type="OrthoDB" id="9805307at2"/>
<dbReference type="GO" id="GO:0046872">
    <property type="term" value="F:metal ion binding"/>
    <property type="evidence" value="ECO:0007669"/>
    <property type="project" value="UniProtKB-KW"/>
</dbReference>
<dbReference type="AlphaFoldDB" id="A0LSS6"/>
<sequence length="267" mass="28436">MRIARFAPGPDGGGFAFGVVEGEQDSAQVRLIDGHPFGELRLTDIRRPLADLRLVAPVLPSKVIAVGKNYADHAREMGGEPPDQPVIFLKPSTAVIGPGSPIVYPSQLSARVDYEGELAVVIGRLCRSVPVSRAHEVILGYTCGNDVTARDLQQRDGQWTRAKSFDTFCPLGPWIETEVDPSDLEVMTTVNGEVRQRARTSSLVHGVAELVAFISAVMTLLPGDVILTGTPAGVGPVQPGDDVTVTVERIGSLTNPVVASKLEEVPA</sequence>
<name>A0LSS6_ACIC1</name>
<evidence type="ECO:0000259" key="2">
    <source>
        <dbReference type="Pfam" id="PF01557"/>
    </source>
</evidence>
<dbReference type="Pfam" id="PF01557">
    <property type="entry name" value="FAA_hydrolase"/>
    <property type="match status" value="1"/>
</dbReference>
<dbReference type="Gene3D" id="3.90.850.10">
    <property type="entry name" value="Fumarylacetoacetase-like, C-terminal domain"/>
    <property type="match status" value="1"/>
</dbReference>
<accession>A0LSS6</accession>
<dbReference type="GO" id="GO:0019752">
    <property type="term" value="P:carboxylic acid metabolic process"/>
    <property type="evidence" value="ECO:0007669"/>
    <property type="project" value="UniProtKB-ARBA"/>
</dbReference>
<protein>
    <submittedName>
        <fullName evidence="4">5-carboxymethyl-2-hydroxymuconate delta-isomerase</fullName>
        <ecNumber evidence="4">5.3.3.10</ecNumber>
    </submittedName>
</protein>
<feature type="domain" description="Rv2993c-like N-terminal" evidence="3">
    <location>
        <begin position="1"/>
        <end position="57"/>
    </location>
</feature>
<keyword evidence="5" id="KW-1185">Reference proteome</keyword>
<dbReference type="PANTHER" id="PTHR11820">
    <property type="entry name" value="ACYLPYRUVASE"/>
    <property type="match status" value="1"/>
</dbReference>
<dbReference type="RefSeq" id="WP_011719549.1">
    <property type="nucleotide sequence ID" value="NC_008578.1"/>
</dbReference>